<reference evidence="1" key="1">
    <citation type="submission" date="2020-08" db="EMBL/GenBank/DDBJ databases">
        <title>Multicomponent nature underlies the extraordinary mechanical properties of spider dragline silk.</title>
        <authorList>
            <person name="Kono N."/>
            <person name="Nakamura H."/>
            <person name="Mori M."/>
            <person name="Yoshida Y."/>
            <person name="Ohtoshi R."/>
            <person name="Malay A.D."/>
            <person name="Moran D.A.P."/>
            <person name="Tomita M."/>
            <person name="Numata K."/>
            <person name="Arakawa K."/>
        </authorList>
    </citation>
    <scope>NUCLEOTIDE SEQUENCE</scope>
</reference>
<sequence>MDASSWLMEKKEFINLAKIYSLLLHDRWQQESKVIVLRVEGLCVTYYVGNLQNQGTMVVLIRAYPDHQISLGGDYQAADAAALALVGVSPLLIIRPNVHPLVKSC</sequence>
<protein>
    <submittedName>
        <fullName evidence="1">Uncharacterized protein</fullName>
    </submittedName>
</protein>
<evidence type="ECO:0000313" key="1">
    <source>
        <dbReference type="EMBL" id="GFU15443.1"/>
    </source>
</evidence>
<proteinExistence type="predicted"/>
<evidence type="ECO:0000313" key="2">
    <source>
        <dbReference type="Proteomes" id="UP000887013"/>
    </source>
</evidence>
<keyword evidence="2" id="KW-1185">Reference proteome</keyword>
<accession>A0A8X6QF82</accession>
<dbReference type="Proteomes" id="UP000887013">
    <property type="component" value="Unassembled WGS sequence"/>
</dbReference>
<dbReference type="AlphaFoldDB" id="A0A8X6QF82"/>
<gene>
    <name evidence="1" type="ORF">NPIL_601141</name>
</gene>
<comment type="caution">
    <text evidence="1">The sequence shown here is derived from an EMBL/GenBank/DDBJ whole genome shotgun (WGS) entry which is preliminary data.</text>
</comment>
<name>A0A8X6QF82_NEPPI</name>
<organism evidence="1 2">
    <name type="scientific">Nephila pilipes</name>
    <name type="common">Giant wood spider</name>
    <name type="synonym">Nephila maculata</name>
    <dbReference type="NCBI Taxonomy" id="299642"/>
    <lineage>
        <taxon>Eukaryota</taxon>
        <taxon>Metazoa</taxon>
        <taxon>Ecdysozoa</taxon>
        <taxon>Arthropoda</taxon>
        <taxon>Chelicerata</taxon>
        <taxon>Arachnida</taxon>
        <taxon>Araneae</taxon>
        <taxon>Araneomorphae</taxon>
        <taxon>Entelegynae</taxon>
        <taxon>Araneoidea</taxon>
        <taxon>Nephilidae</taxon>
        <taxon>Nephila</taxon>
    </lineage>
</organism>
<dbReference type="EMBL" id="BMAW01079484">
    <property type="protein sequence ID" value="GFU15443.1"/>
    <property type="molecule type" value="Genomic_DNA"/>
</dbReference>